<dbReference type="InterPro" id="IPR006680">
    <property type="entry name" value="Amidohydro-rel"/>
</dbReference>
<proteinExistence type="predicted"/>
<dbReference type="OrthoDB" id="9787654at2"/>
<feature type="signal peptide" evidence="1">
    <location>
        <begin position="1"/>
        <end position="21"/>
    </location>
</feature>
<keyword evidence="4" id="KW-1185">Reference proteome</keyword>
<dbReference type="PANTHER" id="PTHR35563:SF2">
    <property type="entry name" value="BARREL METAL-DEPENDENT HYDROLASE, PUTATIVE (AFU_ORTHOLOGUE AFUA_1G16240)-RELATED"/>
    <property type="match status" value="1"/>
</dbReference>
<dbReference type="AlphaFoldDB" id="A0A509ECK8"/>
<name>A0A509ECK8_9HYPH</name>
<organism evidence="3 4">
    <name type="scientific">Methylobacterium symbioticum</name>
    <dbReference type="NCBI Taxonomy" id="2584084"/>
    <lineage>
        <taxon>Bacteria</taxon>
        <taxon>Pseudomonadati</taxon>
        <taxon>Pseudomonadota</taxon>
        <taxon>Alphaproteobacteria</taxon>
        <taxon>Hyphomicrobiales</taxon>
        <taxon>Methylobacteriaceae</taxon>
        <taxon>Methylobacterium</taxon>
    </lineage>
</organism>
<evidence type="ECO:0000313" key="4">
    <source>
        <dbReference type="Proteomes" id="UP000410984"/>
    </source>
</evidence>
<keyword evidence="3" id="KW-0378">Hydrolase</keyword>
<sequence length="312" mass="33253">MTTSMTRRAHLAALMAGAAIGAGLRPVAAQTVPWSSGTERPKITVPPGAADCHHHIYDARFPASPGATLRPPDASVADYKLLMQRLGIARHVVVQPSTYGVDNSLLVQSVQEFGPTARGIAMLDASVAPEELKRLDAAGIRGVRFGTRLPGGAPITDLVPVARKIAAFGWHIVLVADGDKIVELADTLKGLPVPVVFDHMGHLPEPAGPDHPGFRVIADLIDKHGAWVKLTGAYLLSKVGPPTYADRGRLARAFVQLAPERLVWGSDWPHPTSPADAKPDDALLLDLLATWAPDEAVRNRILVANPAKLYGF</sequence>
<feature type="chain" id="PRO_5021312318" evidence="1">
    <location>
        <begin position="22"/>
        <end position="312"/>
    </location>
</feature>
<dbReference type="EMBL" id="CABFPH010000018">
    <property type="protein sequence ID" value="VUD71199.1"/>
    <property type="molecule type" value="Genomic_DNA"/>
</dbReference>
<evidence type="ECO:0000313" key="3">
    <source>
        <dbReference type="EMBL" id="VUD71199.1"/>
    </source>
</evidence>
<evidence type="ECO:0000256" key="1">
    <source>
        <dbReference type="SAM" id="SignalP"/>
    </source>
</evidence>
<reference evidence="3 4" key="1">
    <citation type="submission" date="2019-06" db="EMBL/GenBank/DDBJ databases">
        <authorList>
            <person name="Rodrigo-Torres L."/>
            <person name="Arahal R. D."/>
            <person name="Lucena T."/>
        </authorList>
    </citation>
    <scope>NUCLEOTIDE SEQUENCE [LARGE SCALE GENOMIC DNA]</scope>
    <source>
        <strain evidence="3 4">SB0023/3</strain>
    </source>
</reference>
<protein>
    <submittedName>
        <fullName evidence="3">2-pyrone-4,6-dicarbaxylate hydrolase</fullName>
        <ecNumber evidence="3">3.1.1.57</ecNumber>
    </submittedName>
</protein>
<dbReference type="Gene3D" id="3.20.20.140">
    <property type="entry name" value="Metal-dependent hydrolases"/>
    <property type="match status" value="1"/>
</dbReference>
<accession>A0A509ECK8</accession>
<gene>
    <name evidence="3" type="primary">ligI</name>
    <name evidence="3" type="ORF">MET9862_01776</name>
</gene>
<dbReference type="EC" id="3.1.1.57" evidence="3"/>
<dbReference type="Proteomes" id="UP000410984">
    <property type="component" value="Unassembled WGS sequence"/>
</dbReference>
<dbReference type="InterPro" id="IPR052358">
    <property type="entry name" value="Aro_Compnd_Degr_Hydrolases"/>
</dbReference>
<evidence type="ECO:0000259" key="2">
    <source>
        <dbReference type="Pfam" id="PF04909"/>
    </source>
</evidence>
<dbReference type="PANTHER" id="PTHR35563">
    <property type="entry name" value="BARREL METAL-DEPENDENT HYDROLASE, PUTATIVE (AFU_ORTHOLOGUE AFUA_1G16240)-RELATED"/>
    <property type="match status" value="1"/>
</dbReference>
<dbReference type="RefSeq" id="WP_142582665.1">
    <property type="nucleotide sequence ID" value="NZ_CABFPH010000018.1"/>
</dbReference>
<keyword evidence="1" id="KW-0732">Signal</keyword>
<feature type="domain" description="Amidohydrolase-related" evidence="2">
    <location>
        <begin position="51"/>
        <end position="312"/>
    </location>
</feature>
<dbReference type="SUPFAM" id="SSF51556">
    <property type="entry name" value="Metallo-dependent hydrolases"/>
    <property type="match status" value="1"/>
</dbReference>
<dbReference type="InterPro" id="IPR032466">
    <property type="entry name" value="Metal_Hydrolase"/>
</dbReference>
<dbReference type="GO" id="GO:0047554">
    <property type="term" value="F:2-pyrone-4,6-dicarboxylate lactonase activity"/>
    <property type="evidence" value="ECO:0007669"/>
    <property type="project" value="UniProtKB-EC"/>
</dbReference>
<dbReference type="Pfam" id="PF04909">
    <property type="entry name" value="Amidohydro_2"/>
    <property type="match status" value="1"/>
</dbReference>